<dbReference type="EMBL" id="AP027151">
    <property type="protein sequence ID" value="BDV43941.1"/>
    <property type="molecule type" value="Genomic_DNA"/>
</dbReference>
<evidence type="ECO:0000313" key="8">
    <source>
        <dbReference type="Proteomes" id="UP001317705"/>
    </source>
</evidence>
<sequence length="653" mass="69966">MRMTLSLKLYTISALTVVGLALVTALSLYIINHQVNASEAMVQGDAAQVDFAMKSQVNLAEAVRAYKNYLIRKDDKQVAIFHESVTALEKNIGEFARLANAAEEKAAADKATSELGTYRGRLDELVAARQASDDVTGIDRTLARGIDRALGTAVTEMEKVARENYRQNRQELAAASRRLLIVQVVVSTLVALLAAGFGIAVARRLVLRLQRFSSIIGTVADNDLTARVTIHANDELGDMGKNFNRMMTNMEAMLNSIQNAVLELSEASHRLSGTSEQIATGAEEMAAQAGTVATASEEMAATSMEIASNCSLAADGAKLASDSALAGAEVVQQTVNGMQRIAERVRSTAATVEALGSRSDQIGEIVGTIQDIADQTNLLALNAAIEAARAGEQGRGFAVVADEVRALAERTTKATREIGEMIKAIQQETRGAVASMGEGVTEVEKGSADAVRSGESLETILEQIQQVTSQVAQIATAAEQQTATTNEITNNIQQITEVVGQTAQDATESAQSASSLARLAGDLQGEVRRFKTTGSELFILELAKSDHSAFVETIGLVLAGRERLEAAKVSTHLSCRFGKWYEGEGQQLCGQLPSFRAIRGPHERIHSVAREVVAAVNAGDLARGQTLYPQLQTLSQEIVKLLDDLRREFEAHR</sequence>
<evidence type="ECO:0000313" key="7">
    <source>
        <dbReference type="EMBL" id="BDV43941.1"/>
    </source>
</evidence>
<keyword evidence="4" id="KW-0472">Membrane</keyword>
<dbReference type="RefSeq" id="WP_282000057.1">
    <property type="nucleotide sequence ID" value="NZ_AP027151.1"/>
</dbReference>
<keyword evidence="1 3" id="KW-0807">Transducer</keyword>
<dbReference type="Pfam" id="PF13682">
    <property type="entry name" value="CZB"/>
    <property type="match status" value="1"/>
</dbReference>
<keyword evidence="4" id="KW-1133">Transmembrane helix</keyword>
<dbReference type="Pfam" id="PF00672">
    <property type="entry name" value="HAMP"/>
    <property type="match status" value="1"/>
</dbReference>
<dbReference type="PROSITE" id="PS50885">
    <property type="entry name" value="HAMP"/>
    <property type="match status" value="1"/>
</dbReference>
<accession>A0ABM8ENB3</accession>
<evidence type="ECO:0000256" key="3">
    <source>
        <dbReference type="PROSITE-ProRule" id="PRU00284"/>
    </source>
</evidence>
<dbReference type="PANTHER" id="PTHR32089:SF112">
    <property type="entry name" value="LYSOZYME-LIKE PROTEIN-RELATED"/>
    <property type="match status" value="1"/>
</dbReference>
<dbReference type="SMART" id="SM00283">
    <property type="entry name" value="MA"/>
    <property type="match status" value="1"/>
</dbReference>
<name>A0ABM8ENB3_9BACT</name>
<proteinExistence type="inferred from homology"/>
<evidence type="ECO:0000256" key="1">
    <source>
        <dbReference type="ARBA" id="ARBA00023224"/>
    </source>
</evidence>
<dbReference type="PANTHER" id="PTHR32089">
    <property type="entry name" value="METHYL-ACCEPTING CHEMOTAXIS PROTEIN MCPB"/>
    <property type="match status" value="1"/>
</dbReference>
<dbReference type="Gene3D" id="1.10.287.950">
    <property type="entry name" value="Methyl-accepting chemotaxis protein"/>
    <property type="match status" value="1"/>
</dbReference>
<dbReference type="CDD" id="cd06225">
    <property type="entry name" value="HAMP"/>
    <property type="match status" value="1"/>
</dbReference>
<evidence type="ECO:0000256" key="2">
    <source>
        <dbReference type="ARBA" id="ARBA00029447"/>
    </source>
</evidence>
<evidence type="ECO:0000259" key="5">
    <source>
        <dbReference type="PROSITE" id="PS50111"/>
    </source>
</evidence>
<feature type="transmembrane region" description="Helical" evidence="4">
    <location>
        <begin position="179"/>
        <end position="202"/>
    </location>
</feature>
<protein>
    <submittedName>
        <fullName evidence="7">Chemotaxis protein</fullName>
    </submittedName>
</protein>
<organism evidence="7 8">
    <name type="scientific">Geotalea uraniireducens</name>
    <dbReference type="NCBI Taxonomy" id="351604"/>
    <lineage>
        <taxon>Bacteria</taxon>
        <taxon>Pseudomonadati</taxon>
        <taxon>Thermodesulfobacteriota</taxon>
        <taxon>Desulfuromonadia</taxon>
        <taxon>Geobacterales</taxon>
        <taxon>Geobacteraceae</taxon>
        <taxon>Geotalea</taxon>
    </lineage>
</organism>
<gene>
    <name evidence="7" type="primary">mcp40H-6</name>
    <name evidence="7" type="ORF">GURASL_28640</name>
</gene>
<dbReference type="SUPFAM" id="SSF58104">
    <property type="entry name" value="Methyl-accepting chemotaxis protein (MCP) signaling domain"/>
    <property type="match status" value="1"/>
</dbReference>
<reference evidence="7 8" key="1">
    <citation type="submission" date="2022-12" db="EMBL/GenBank/DDBJ databases">
        <title>Polyphasic characterization of Geotalea uranireducens NIT-SL11 newly isolated from a complex of sewage sludge and microbially reduced graphene oxide.</title>
        <authorList>
            <person name="Xie L."/>
            <person name="Yoshida N."/>
            <person name="Meng L."/>
        </authorList>
    </citation>
    <scope>NUCLEOTIDE SEQUENCE [LARGE SCALE GENOMIC DNA]</scope>
    <source>
        <strain evidence="7 8">NIT-SL11</strain>
    </source>
</reference>
<dbReference type="Pfam" id="PF00015">
    <property type="entry name" value="MCPsignal"/>
    <property type="match status" value="1"/>
</dbReference>
<dbReference type="Gene3D" id="1.20.120.30">
    <property type="entry name" value="Aspartate receptor, ligand-binding domain"/>
    <property type="match status" value="1"/>
</dbReference>
<dbReference type="InterPro" id="IPR025991">
    <property type="entry name" value="Chemoreceptor_zinc-bind_dom"/>
</dbReference>
<dbReference type="CDD" id="cd11386">
    <property type="entry name" value="MCP_signal"/>
    <property type="match status" value="1"/>
</dbReference>
<comment type="similarity">
    <text evidence="2">Belongs to the methyl-accepting chemotaxis (MCP) protein family.</text>
</comment>
<feature type="transmembrane region" description="Helical" evidence="4">
    <location>
        <begin position="12"/>
        <end position="31"/>
    </location>
</feature>
<keyword evidence="4" id="KW-0812">Transmembrane</keyword>
<evidence type="ECO:0000259" key="6">
    <source>
        <dbReference type="PROSITE" id="PS50885"/>
    </source>
</evidence>
<evidence type="ECO:0000256" key="4">
    <source>
        <dbReference type="SAM" id="Phobius"/>
    </source>
</evidence>
<dbReference type="SMART" id="SM00304">
    <property type="entry name" value="HAMP"/>
    <property type="match status" value="1"/>
</dbReference>
<keyword evidence="8" id="KW-1185">Reference proteome</keyword>
<dbReference type="InterPro" id="IPR004089">
    <property type="entry name" value="MCPsignal_dom"/>
</dbReference>
<dbReference type="PROSITE" id="PS50111">
    <property type="entry name" value="CHEMOTAXIS_TRANSDUC_2"/>
    <property type="match status" value="1"/>
</dbReference>
<feature type="domain" description="Methyl-accepting transducer" evidence="5">
    <location>
        <begin position="260"/>
        <end position="496"/>
    </location>
</feature>
<feature type="domain" description="HAMP" evidence="6">
    <location>
        <begin position="203"/>
        <end position="255"/>
    </location>
</feature>
<dbReference type="Proteomes" id="UP001317705">
    <property type="component" value="Chromosome"/>
</dbReference>
<dbReference type="InterPro" id="IPR003660">
    <property type="entry name" value="HAMP_dom"/>
</dbReference>